<evidence type="ECO:0000256" key="2">
    <source>
        <dbReference type="ARBA" id="ARBA00022618"/>
    </source>
</evidence>
<sequence>MFDSIGEFKLGSPARTLMSWCPSSDMIAFVTDSDPAMVWVHRLNGQRVWASSPIKKGRKATQIQWKYDGRVLGIIFDDGALMVLQGSNGKVIYSVDNMDEKLSYVNWAEMEAPQGSKPNASSLIPAIDIDVMQSMPRLPPLPSSVQPFSRISLEEGSPNVDMLVTGTKNGSFRLSLYGVFSIGSVSIPSIGNDAVISQISASPDLERFHLLVKSSQDTWHYTTACADFVRRFGQQYLPEVSLTPAKVLALLEYIHECGSIVRSEVKAIAGAASKALSWLSDQDLVQGEDVEPKVAVQCALYDTLITGNSGPSVGQWLTQELGEKGIRKWHKVCMASYEQCQRVLFENLIPACERLLVLLSRLRGLAKWHERGVPLGLDSENFDTAIEQASTIAKLADSCVWKINEEEHYFKAFVSWLQIAHDDVPDATPFTGKPVIEDPGSARTVDVAKYITSYLTECSLEPFVTSKGSKKHEHLPTMIKKIGDTCRSSFTNARKCMREQVSFGQVIPLGTGDDVYHQRVVGDVCYVARQLELSIMVYRIQGDDVQTANVTTKGRAIVEAQFINDEELMILEKASDEAWHMGTINYTQLTYALDAQAVEMSYSHTKEFGSEFKPAAFAFSNDRGVGCLVSTDQKRYQFFR</sequence>
<evidence type="ECO:0000256" key="3">
    <source>
        <dbReference type="ARBA" id="ARBA00022776"/>
    </source>
</evidence>
<dbReference type="InterPro" id="IPR036322">
    <property type="entry name" value="WD40_repeat_dom_sf"/>
</dbReference>
<name>A0A060T2Y6_BLAAD</name>
<reference evidence="8" key="2">
    <citation type="submission" date="2014-06" db="EMBL/GenBank/DDBJ databases">
        <title>The complete genome of Blastobotrys (Arxula) adeninivorans LS3 - a yeast of biotechnological interest.</title>
        <authorList>
            <person name="Kunze G."/>
            <person name="Gaillardin C."/>
            <person name="Czernicka M."/>
            <person name="Durrens P."/>
            <person name="Martin T."/>
            <person name="Boer E."/>
            <person name="Gabaldon T."/>
            <person name="Cruz J."/>
            <person name="Talla E."/>
            <person name="Marck C."/>
            <person name="Goffeau A."/>
            <person name="Barbe V."/>
            <person name="Baret P."/>
            <person name="Baronian K."/>
            <person name="Beier S."/>
            <person name="Bleykasten C."/>
            <person name="Bode R."/>
            <person name="Casaregola S."/>
            <person name="Despons L."/>
            <person name="Fairhead C."/>
            <person name="Giersberg M."/>
            <person name="Gierski P."/>
            <person name="Hahnel U."/>
            <person name="Hartmann A."/>
            <person name="Jankowska D."/>
            <person name="Jubin C."/>
            <person name="Jung P."/>
            <person name="Lafontaine I."/>
            <person name="Leh-Louis V."/>
            <person name="Lemaire M."/>
            <person name="Marcet-Houben M."/>
            <person name="Mascher M."/>
            <person name="Morel G."/>
            <person name="Richard G.-F."/>
            <person name="Riechen J."/>
            <person name="Sacerdot C."/>
            <person name="Sarkar A."/>
            <person name="Savel G."/>
            <person name="Schacherer J."/>
            <person name="Sherman D."/>
            <person name="Straub M.-L."/>
            <person name="Stein N."/>
            <person name="Thierry A."/>
            <person name="Trautwein-Schult A."/>
            <person name="Westhof E."/>
            <person name="Worch S."/>
            <person name="Dujon B."/>
            <person name="Souciet J.-L."/>
            <person name="Wincker P."/>
            <person name="Scholz U."/>
            <person name="Neuveglise N."/>
        </authorList>
    </citation>
    <scope>NUCLEOTIDE SEQUENCE</scope>
    <source>
        <strain evidence="8">LS3</strain>
    </source>
</reference>
<keyword evidence="5" id="KW-0131">Cell cycle</keyword>
<protein>
    <recommendedName>
        <fullName evidence="1">Anaphase-promoting complex subunit 4</fullName>
    </recommendedName>
</protein>
<evidence type="ECO:0000256" key="5">
    <source>
        <dbReference type="ARBA" id="ARBA00023306"/>
    </source>
</evidence>
<dbReference type="GO" id="GO:0034399">
    <property type="term" value="C:nuclear periphery"/>
    <property type="evidence" value="ECO:0007669"/>
    <property type="project" value="TreeGrafter"/>
</dbReference>
<dbReference type="InterPro" id="IPR024790">
    <property type="entry name" value="APC4_long_dom"/>
</dbReference>
<evidence type="ECO:0000256" key="1">
    <source>
        <dbReference type="ARBA" id="ARBA00016067"/>
    </source>
</evidence>
<feature type="domain" description="Anaphase-promoting complex subunit 4-like WD40" evidence="6">
    <location>
        <begin position="18"/>
        <end position="109"/>
    </location>
</feature>
<dbReference type="PhylomeDB" id="A0A060T2Y6"/>
<dbReference type="Pfam" id="PF12894">
    <property type="entry name" value="ANAPC4_WD40"/>
    <property type="match status" value="1"/>
</dbReference>
<organism evidence="8">
    <name type="scientific">Blastobotrys adeninivorans</name>
    <name type="common">Yeast</name>
    <name type="synonym">Arxula adeninivorans</name>
    <dbReference type="NCBI Taxonomy" id="409370"/>
    <lineage>
        <taxon>Eukaryota</taxon>
        <taxon>Fungi</taxon>
        <taxon>Dikarya</taxon>
        <taxon>Ascomycota</taxon>
        <taxon>Saccharomycotina</taxon>
        <taxon>Dipodascomycetes</taxon>
        <taxon>Dipodascales</taxon>
        <taxon>Trichomonascaceae</taxon>
        <taxon>Blastobotrys</taxon>
    </lineage>
</organism>
<dbReference type="AlphaFoldDB" id="A0A060T2Y6"/>
<dbReference type="GO" id="GO:0070979">
    <property type="term" value="P:protein K11-linked ubiquitination"/>
    <property type="evidence" value="ECO:0007669"/>
    <property type="project" value="TreeGrafter"/>
</dbReference>
<dbReference type="PANTHER" id="PTHR13260">
    <property type="entry name" value="ANAPHASE PROMOTING COMPLEX SUBUNIT 4 APC4"/>
    <property type="match status" value="1"/>
</dbReference>
<dbReference type="InterPro" id="IPR024789">
    <property type="entry name" value="APC4"/>
</dbReference>
<reference evidence="8" key="1">
    <citation type="submission" date="2014-02" db="EMBL/GenBank/DDBJ databases">
        <authorList>
            <person name="Genoscope - CEA"/>
        </authorList>
    </citation>
    <scope>NUCLEOTIDE SEQUENCE</scope>
    <source>
        <strain evidence="8">LS3</strain>
    </source>
</reference>
<evidence type="ECO:0000313" key="8">
    <source>
        <dbReference type="EMBL" id="CDP33556.1"/>
    </source>
</evidence>
<gene>
    <name evidence="8" type="ORF">GNLVRS02_ARAD1A12012g</name>
</gene>
<evidence type="ECO:0000256" key="4">
    <source>
        <dbReference type="ARBA" id="ARBA00022786"/>
    </source>
</evidence>
<dbReference type="Pfam" id="PF12896">
    <property type="entry name" value="ANAPC4"/>
    <property type="match status" value="1"/>
</dbReference>
<dbReference type="GO" id="GO:0005680">
    <property type="term" value="C:anaphase-promoting complex"/>
    <property type="evidence" value="ECO:0007669"/>
    <property type="project" value="InterPro"/>
</dbReference>
<keyword evidence="3" id="KW-0498">Mitosis</keyword>
<evidence type="ECO:0000259" key="6">
    <source>
        <dbReference type="Pfam" id="PF12894"/>
    </source>
</evidence>
<feature type="domain" description="Anaphase-promoting complex subunit 4 long" evidence="7">
    <location>
        <begin position="234"/>
        <end position="422"/>
    </location>
</feature>
<evidence type="ECO:0000259" key="7">
    <source>
        <dbReference type="Pfam" id="PF12896"/>
    </source>
</evidence>
<accession>A0A060T2Y6</accession>
<dbReference type="GO" id="GO:0051301">
    <property type="term" value="P:cell division"/>
    <property type="evidence" value="ECO:0007669"/>
    <property type="project" value="UniProtKB-KW"/>
</dbReference>
<keyword evidence="4" id="KW-0833">Ubl conjugation pathway</keyword>
<dbReference type="GO" id="GO:0031145">
    <property type="term" value="P:anaphase-promoting complex-dependent catabolic process"/>
    <property type="evidence" value="ECO:0007669"/>
    <property type="project" value="InterPro"/>
</dbReference>
<dbReference type="InterPro" id="IPR024977">
    <property type="entry name" value="Apc4-like_WD40_dom"/>
</dbReference>
<dbReference type="EMBL" id="HG937691">
    <property type="protein sequence ID" value="CDP33556.1"/>
    <property type="molecule type" value="Genomic_DNA"/>
</dbReference>
<keyword evidence="2" id="KW-0132">Cell division</keyword>
<dbReference type="SUPFAM" id="SSF50978">
    <property type="entry name" value="WD40 repeat-like"/>
    <property type="match status" value="1"/>
</dbReference>
<dbReference type="PANTHER" id="PTHR13260:SF0">
    <property type="entry name" value="ANAPHASE-PROMOTING COMPLEX SUBUNIT 4"/>
    <property type="match status" value="1"/>
</dbReference>
<proteinExistence type="predicted"/>